<feature type="compositionally biased region" description="Acidic residues" evidence="1">
    <location>
        <begin position="146"/>
        <end position="160"/>
    </location>
</feature>
<dbReference type="GO" id="GO:0008017">
    <property type="term" value="F:microtubule binding"/>
    <property type="evidence" value="ECO:0007669"/>
    <property type="project" value="InterPro"/>
</dbReference>
<reference evidence="2" key="1">
    <citation type="submission" date="2022-08" db="EMBL/GenBank/DDBJ databases">
        <title>Genome sequencing of akame (Lates japonicus).</title>
        <authorList>
            <person name="Hashiguchi Y."/>
            <person name="Takahashi H."/>
        </authorList>
    </citation>
    <scope>NUCLEOTIDE SEQUENCE</scope>
    <source>
        <strain evidence="2">Kochi</strain>
    </source>
</reference>
<evidence type="ECO:0000256" key="1">
    <source>
        <dbReference type="SAM" id="MobiDB-lite"/>
    </source>
</evidence>
<protein>
    <submittedName>
        <fullName evidence="2">Nuclear protein MDM1 isoform X1</fullName>
    </submittedName>
</protein>
<accession>A0AAD3NKQ3</accession>
<sequence length="160" mass="17980">MQKCSPTPHLRGNATEQWPHEADFRLLAVLQPQLAGSLLLVNHLCVPAPPTNIAEVGETPTPAQAKELRQKALSYRRRAWGTNFSRDHLNQLQSEHNALRSSHSSKRSSVVGPGEIHNTNKSTQTKAQLKAQPPQSHPAERRTAWEEENEEEENEEENTD</sequence>
<dbReference type="Pfam" id="PF15501">
    <property type="entry name" value="MDM1"/>
    <property type="match status" value="1"/>
</dbReference>
<proteinExistence type="predicted"/>
<feature type="region of interest" description="Disordered" evidence="1">
    <location>
        <begin position="87"/>
        <end position="160"/>
    </location>
</feature>
<name>A0AAD3NKQ3_LATJO</name>
<evidence type="ECO:0000313" key="2">
    <source>
        <dbReference type="EMBL" id="GLD74696.1"/>
    </source>
</evidence>
<keyword evidence="3" id="KW-1185">Reference proteome</keyword>
<dbReference type="EMBL" id="BRZM01002422">
    <property type="protein sequence ID" value="GLD74696.1"/>
    <property type="molecule type" value="Genomic_DNA"/>
</dbReference>
<dbReference type="GO" id="GO:0046600">
    <property type="term" value="P:negative regulation of centriole replication"/>
    <property type="evidence" value="ECO:0007669"/>
    <property type="project" value="InterPro"/>
</dbReference>
<feature type="compositionally biased region" description="Polar residues" evidence="1">
    <location>
        <begin position="117"/>
        <end position="127"/>
    </location>
</feature>
<evidence type="ECO:0000313" key="3">
    <source>
        <dbReference type="Proteomes" id="UP001279410"/>
    </source>
</evidence>
<gene>
    <name evidence="2" type="ORF">AKAME5_002602800</name>
</gene>
<organism evidence="2 3">
    <name type="scientific">Lates japonicus</name>
    <name type="common">Japanese lates</name>
    <dbReference type="NCBI Taxonomy" id="270547"/>
    <lineage>
        <taxon>Eukaryota</taxon>
        <taxon>Metazoa</taxon>
        <taxon>Chordata</taxon>
        <taxon>Craniata</taxon>
        <taxon>Vertebrata</taxon>
        <taxon>Euteleostomi</taxon>
        <taxon>Actinopterygii</taxon>
        <taxon>Neopterygii</taxon>
        <taxon>Teleostei</taxon>
        <taxon>Neoteleostei</taxon>
        <taxon>Acanthomorphata</taxon>
        <taxon>Carangaria</taxon>
        <taxon>Carangaria incertae sedis</taxon>
        <taxon>Centropomidae</taxon>
        <taxon>Lates</taxon>
    </lineage>
</organism>
<feature type="non-terminal residue" evidence="2">
    <location>
        <position position="1"/>
    </location>
</feature>
<comment type="caution">
    <text evidence="2">The sequence shown here is derived from an EMBL/GenBank/DDBJ whole genome shotgun (WGS) entry which is preliminary data.</text>
</comment>
<dbReference type="InterPro" id="IPR029136">
    <property type="entry name" value="MDM1"/>
</dbReference>
<dbReference type="AlphaFoldDB" id="A0AAD3NKQ3"/>
<dbReference type="Proteomes" id="UP001279410">
    <property type="component" value="Unassembled WGS sequence"/>
</dbReference>